<keyword evidence="6" id="KW-0297">G-protein coupled receptor</keyword>
<evidence type="ECO:0000256" key="2">
    <source>
        <dbReference type="ARBA" id="ARBA00011085"/>
    </source>
</evidence>
<evidence type="ECO:0000256" key="4">
    <source>
        <dbReference type="ARBA" id="ARBA00022692"/>
    </source>
</evidence>
<evidence type="ECO:0000313" key="12">
    <source>
        <dbReference type="EMBL" id="CAL1697593.1"/>
    </source>
</evidence>
<feature type="transmembrane region" description="Helical" evidence="10">
    <location>
        <begin position="174"/>
        <end position="196"/>
    </location>
</feature>
<name>A0ABP1CPH2_9APHY</name>
<accession>A0ABP1CPH2</accession>
<keyword evidence="13" id="KW-1185">Reference proteome</keyword>
<evidence type="ECO:0008006" key="14">
    <source>
        <dbReference type="Google" id="ProtNLM"/>
    </source>
</evidence>
<evidence type="ECO:0000256" key="11">
    <source>
        <dbReference type="SAM" id="SignalP"/>
    </source>
</evidence>
<evidence type="ECO:0000256" key="3">
    <source>
        <dbReference type="ARBA" id="ARBA00022507"/>
    </source>
</evidence>
<keyword evidence="11" id="KW-0732">Signal</keyword>
<feature type="transmembrane region" description="Helical" evidence="10">
    <location>
        <begin position="281"/>
        <end position="299"/>
    </location>
</feature>
<keyword evidence="3" id="KW-0589">Pheromone response</keyword>
<evidence type="ECO:0000256" key="7">
    <source>
        <dbReference type="ARBA" id="ARBA00023136"/>
    </source>
</evidence>
<evidence type="ECO:0000256" key="8">
    <source>
        <dbReference type="ARBA" id="ARBA00023170"/>
    </source>
</evidence>
<evidence type="ECO:0000256" key="1">
    <source>
        <dbReference type="ARBA" id="ARBA00004141"/>
    </source>
</evidence>
<organism evidence="12 13">
    <name type="scientific">Somion occarium</name>
    <dbReference type="NCBI Taxonomy" id="3059160"/>
    <lineage>
        <taxon>Eukaryota</taxon>
        <taxon>Fungi</taxon>
        <taxon>Dikarya</taxon>
        <taxon>Basidiomycota</taxon>
        <taxon>Agaricomycotina</taxon>
        <taxon>Agaricomycetes</taxon>
        <taxon>Polyporales</taxon>
        <taxon>Cerrenaceae</taxon>
        <taxon>Somion</taxon>
    </lineage>
</organism>
<keyword evidence="4 10" id="KW-0812">Transmembrane</keyword>
<evidence type="ECO:0000256" key="5">
    <source>
        <dbReference type="ARBA" id="ARBA00022989"/>
    </source>
</evidence>
<keyword evidence="5 10" id="KW-1133">Transmembrane helix</keyword>
<feature type="transmembrane region" description="Helical" evidence="10">
    <location>
        <begin position="32"/>
        <end position="53"/>
    </location>
</feature>
<dbReference type="Pfam" id="PF02076">
    <property type="entry name" value="STE3"/>
    <property type="match status" value="1"/>
</dbReference>
<evidence type="ECO:0000256" key="9">
    <source>
        <dbReference type="ARBA" id="ARBA00023224"/>
    </source>
</evidence>
<evidence type="ECO:0000256" key="6">
    <source>
        <dbReference type="ARBA" id="ARBA00023040"/>
    </source>
</evidence>
<sequence length="451" mass="51247">MSIAMPIGSILAALLVLLPLPGHWRARNVPTISIIAWLFVINVAHAVNTIAWAHNVDLKLLVWCDIGTFQGVEESLGLRPAAVIRVELGGNVALPAACFCLCMHLERVASIRMVQITAEDKRRRMIIDLLICWGMPFVYMGLWYIVQGHRFDIVENFGCRGEDYVSVPQFCLVWLPPIFLALGTFVFAGLSFMHFFRRRASFARHLASSSGLNPSRYLRLMSMSVVEMFWSLIVVGITCWFNYRTGMRPWTNWDDVHFNFSRIDRYPTAIIPQASLKWTYFVWWTLPISTYIFVLFFAFGQDAMKEYRSWFQYLARPFRKLIPYRRTSEKSSLNDELPVYSPPPHLDTFKSDISKSENSVTTATTLTEFIDTTLAKDTQSPQDSVLSYYAHRQSHVPEYMSSPTDSDYTLRGSISSQIPLSSTIASPAPAALLTTNPPKLSSRFSDASAIV</sequence>
<dbReference type="PANTHER" id="PTHR28097:SF1">
    <property type="entry name" value="PHEROMONE A FACTOR RECEPTOR"/>
    <property type="match status" value="1"/>
</dbReference>
<evidence type="ECO:0000256" key="10">
    <source>
        <dbReference type="SAM" id="Phobius"/>
    </source>
</evidence>
<keyword evidence="9" id="KW-0807">Transducer</keyword>
<feature type="chain" id="PRO_5047203377" description="Pheromone receptor" evidence="11">
    <location>
        <begin position="27"/>
        <end position="451"/>
    </location>
</feature>
<evidence type="ECO:0000313" key="13">
    <source>
        <dbReference type="Proteomes" id="UP001497453"/>
    </source>
</evidence>
<dbReference type="PANTHER" id="PTHR28097">
    <property type="entry name" value="PHEROMONE A FACTOR RECEPTOR"/>
    <property type="match status" value="1"/>
</dbReference>
<reference evidence="13" key="1">
    <citation type="submission" date="2024-04" db="EMBL/GenBank/DDBJ databases">
        <authorList>
            <person name="Shaw F."/>
            <person name="Minotto A."/>
        </authorList>
    </citation>
    <scope>NUCLEOTIDE SEQUENCE [LARGE SCALE GENOMIC DNA]</scope>
</reference>
<dbReference type="Proteomes" id="UP001497453">
    <property type="component" value="Chromosome 10"/>
</dbReference>
<feature type="transmembrane region" description="Helical" evidence="10">
    <location>
        <begin position="125"/>
        <end position="146"/>
    </location>
</feature>
<comment type="subcellular location">
    <subcellularLocation>
        <location evidence="1">Membrane</location>
        <topology evidence="1">Multi-pass membrane protein</topology>
    </subcellularLocation>
</comment>
<feature type="signal peptide" evidence="11">
    <location>
        <begin position="1"/>
        <end position="26"/>
    </location>
</feature>
<proteinExistence type="inferred from homology"/>
<comment type="similarity">
    <text evidence="2">Belongs to the G-protein coupled receptor 4 family.</text>
</comment>
<gene>
    <name evidence="12" type="ORF">GFSPODELE1_LOCUS1740</name>
</gene>
<dbReference type="InterPro" id="IPR001499">
    <property type="entry name" value="GPCR_STE3"/>
</dbReference>
<keyword evidence="7 10" id="KW-0472">Membrane</keyword>
<dbReference type="EMBL" id="OZ037953">
    <property type="protein sequence ID" value="CAL1697593.1"/>
    <property type="molecule type" value="Genomic_DNA"/>
</dbReference>
<protein>
    <recommendedName>
        <fullName evidence="14">Pheromone receptor</fullName>
    </recommendedName>
</protein>
<feature type="transmembrane region" description="Helical" evidence="10">
    <location>
        <begin position="217"/>
        <end position="243"/>
    </location>
</feature>
<dbReference type="CDD" id="cd14966">
    <property type="entry name" value="7tmD_STE3"/>
    <property type="match status" value="1"/>
</dbReference>
<dbReference type="PRINTS" id="PR00899">
    <property type="entry name" value="GPCRSTE3"/>
</dbReference>
<keyword evidence="8" id="KW-0675">Receptor</keyword>